<dbReference type="OrthoDB" id="10261878at2759"/>
<evidence type="ECO:0000313" key="7">
    <source>
        <dbReference type="EMBL" id="ABN67669.2"/>
    </source>
</evidence>
<dbReference type="AlphaFoldDB" id="A3LWP2"/>
<dbReference type="SUPFAM" id="SSF55920">
    <property type="entry name" value="Creatinase/aminopeptidase"/>
    <property type="match status" value="1"/>
</dbReference>
<dbReference type="GO" id="GO:0006508">
    <property type="term" value="P:proteolysis"/>
    <property type="evidence" value="ECO:0007669"/>
    <property type="project" value="TreeGrafter"/>
</dbReference>
<keyword evidence="3" id="KW-0479">Metal-binding</keyword>
<comment type="cofactor">
    <cofactor evidence="1">
        <name>Mn(2+)</name>
        <dbReference type="ChEBI" id="CHEBI:29035"/>
    </cofactor>
</comment>
<dbReference type="OMA" id="DAHALFF"/>
<keyword evidence="4 7" id="KW-0378">Hydrolase</keyword>
<dbReference type="Gene3D" id="3.90.230.10">
    <property type="entry name" value="Creatinase/methionine aminopeptidase superfamily"/>
    <property type="match status" value="1"/>
</dbReference>
<dbReference type="EMBL" id="CP000500">
    <property type="protein sequence ID" value="ABN67669.2"/>
    <property type="molecule type" value="Genomic_DNA"/>
</dbReference>
<dbReference type="SUPFAM" id="SSF53092">
    <property type="entry name" value="Creatinase/prolidase N-terminal domain"/>
    <property type="match status" value="1"/>
</dbReference>
<evidence type="ECO:0000256" key="2">
    <source>
        <dbReference type="ARBA" id="ARBA00008766"/>
    </source>
</evidence>
<dbReference type="FunCoup" id="A3LWP2">
    <property type="interactions" value="419"/>
</dbReference>
<dbReference type="InterPro" id="IPR000994">
    <property type="entry name" value="Pept_M24"/>
</dbReference>
<dbReference type="FunFam" id="3.90.230.10:FF:000002">
    <property type="entry name" value="Xaa-Pro aminopeptidase 3"/>
    <property type="match status" value="1"/>
</dbReference>
<protein>
    <submittedName>
        <fullName evidence="7">X-Pro dipeptidase</fullName>
        <ecNumber evidence="7">3.4.13.9</ecNumber>
    </submittedName>
</protein>
<dbReference type="EC" id="3.4.13.9" evidence="7"/>
<proteinExistence type="inferred from homology"/>
<evidence type="ECO:0000259" key="6">
    <source>
        <dbReference type="SMART" id="SM01011"/>
    </source>
</evidence>
<evidence type="ECO:0000256" key="1">
    <source>
        <dbReference type="ARBA" id="ARBA00001936"/>
    </source>
</evidence>
<dbReference type="KEGG" id="pic:PICST_62767"/>
<dbReference type="STRING" id="322104.A3LWP2"/>
<sequence>MSGPPSLVGKKYPAKQHARTVYSHLVHKNEVSAKGSAFFVSGEDLELYLYCDQTKPVRQNRYFFYLTGCDIPGSHVLYNTVKDHLTLYLPDIDYEDVMWSGLPLSLEAAAEKFDADEIKYASALHADLEEFHNDKVTIFTTDINKFNTKYEGFLQPGNKDFFYALDESRLIKDWYEIELMKHAAKITDNCHFAVMSATPIETNETHIHAEFLYHALRQGSKYQSYDPICCAGETCSTLHWVKNDEEITPDKKSVLIDAGAEWSCYASDVTRCFPINGDWTKEHLEIYNAVLKMQSVTKEMIKPGASWDVLHLTAHRIMIEEFLKLGIFKKEYTVDELFESKVSARFFPHGLGHLLGMDTHDVGGYPNYSDPDPLLQYLRLRRDLQAGMVLTDEPGIYFSPFLLEDTLKDPTKVKYINKDVLDKYWYIGGVRIEDDILVTEDGYENFTGITSDPEEISKIVRAGLAKGKEGFHNVV</sequence>
<dbReference type="InterPro" id="IPR007865">
    <property type="entry name" value="Aminopep_P_N"/>
</dbReference>
<dbReference type="GeneID" id="4839886"/>
<dbReference type="InterPro" id="IPR029149">
    <property type="entry name" value="Creatin/AminoP/Spt16_N"/>
</dbReference>
<dbReference type="InterPro" id="IPR052433">
    <property type="entry name" value="X-Pro_dipept-like"/>
</dbReference>
<dbReference type="HOGENOM" id="CLU_017266_1_2_1"/>
<dbReference type="SMART" id="SM01011">
    <property type="entry name" value="AMP_N"/>
    <property type="match status" value="1"/>
</dbReference>
<evidence type="ECO:0000313" key="8">
    <source>
        <dbReference type="Proteomes" id="UP000002258"/>
    </source>
</evidence>
<keyword evidence="7" id="KW-0645">Protease</keyword>
<dbReference type="eggNOG" id="KOG2737">
    <property type="taxonomic scope" value="Eukaryota"/>
</dbReference>
<dbReference type="GO" id="GO:0030145">
    <property type="term" value="F:manganese ion binding"/>
    <property type="evidence" value="ECO:0007669"/>
    <property type="project" value="InterPro"/>
</dbReference>
<dbReference type="Pfam" id="PF05195">
    <property type="entry name" value="AMP_N"/>
    <property type="match status" value="1"/>
</dbReference>
<dbReference type="PANTHER" id="PTHR43226:SF1">
    <property type="entry name" value="XAA-PRO DIPEPTIDASE"/>
    <property type="match status" value="1"/>
</dbReference>
<dbReference type="GO" id="GO:0102009">
    <property type="term" value="F:proline dipeptidase activity"/>
    <property type="evidence" value="ECO:0007669"/>
    <property type="project" value="UniProtKB-EC"/>
</dbReference>
<dbReference type="CDD" id="cd01087">
    <property type="entry name" value="Prolidase"/>
    <property type="match status" value="1"/>
</dbReference>
<dbReference type="InParanoid" id="A3LWP2"/>
<keyword evidence="5" id="KW-0464">Manganese</keyword>
<evidence type="ECO:0000256" key="4">
    <source>
        <dbReference type="ARBA" id="ARBA00022801"/>
    </source>
</evidence>
<dbReference type="Gene3D" id="3.40.350.10">
    <property type="entry name" value="Creatinase/prolidase N-terminal domain"/>
    <property type="match status" value="1"/>
</dbReference>
<reference evidence="7 8" key="1">
    <citation type="journal article" date="2007" name="Nat. Biotechnol.">
        <title>Genome sequence of the lignocellulose-bioconverting and xylose-fermenting yeast Pichia stipitis.</title>
        <authorList>
            <person name="Jeffries T.W."/>
            <person name="Grigoriev I.V."/>
            <person name="Grimwood J."/>
            <person name="Laplaza J.M."/>
            <person name="Aerts A."/>
            <person name="Salamov A."/>
            <person name="Schmutz J."/>
            <person name="Lindquist E."/>
            <person name="Dehal P."/>
            <person name="Shapiro H."/>
            <person name="Jin Y.S."/>
            <person name="Passoth V."/>
            <person name="Richardson P.M."/>
        </authorList>
    </citation>
    <scope>NUCLEOTIDE SEQUENCE [LARGE SCALE GENOMIC DNA]</scope>
    <source>
        <strain evidence="8">ATCC 58785 / CBS 6054 / NBRC 10063 / NRRL Y-11545</strain>
    </source>
</reference>
<dbReference type="InterPro" id="IPR036005">
    <property type="entry name" value="Creatinase/aminopeptidase-like"/>
</dbReference>
<dbReference type="RefSeq" id="XP_001385698.2">
    <property type="nucleotide sequence ID" value="XM_001385661.1"/>
</dbReference>
<accession>A3LWP2</accession>
<comment type="similarity">
    <text evidence="2">Belongs to the peptidase M24B family.</text>
</comment>
<gene>
    <name evidence="7" type="ORF">PICST_62767</name>
</gene>
<dbReference type="PANTHER" id="PTHR43226">
    <property type="entry name" value="XAA-PRO AMINOPEPTIDASE 3"/>
    <property type="match status" value="1"/>
</dbReference>
<dbReference type="MEROPS" id="M24.A09"/>
<organism evidence="7 8">
    <name type="scientific">Scheffersomyces stipitis (strain ATCC 58785 / CBS 6054 / NBRC 10063 / NRRL Y-11545)</name>
    <name type="common">Yeast</name>
    <name type="synonym">Pichia stipitis</name>
    <dbReference type="NCBI Taxonomy" id="322104"/>
    <lineage>
        <taxon>Eukaryota</taxon>
        <taxon>Fungi</taxon>
        <taxon>Dikarya</taxon>
        <taxon>Ascomycota</taxon>
        <taxon>Saccharomycotina</taxon>
        <taxon>Pichiomycetes</taxon>
        <taxon>Debaryomycetaceae</taxon>
        <taxon>Scheffersomyces</taxon>
    </lineage>
</organism>
<dbReference type="Pfam" id="PF00557">
    <property type="entry name" value="Peptidase_M24"/>
    <property type="match status" value="1"/>
</dbReference>
<keyword evidence="8" id="KW-1185">Reference proteome</keyword>
<keyword evidence="7" id="KW-0224">Dipeptidase</keyword>
<feature type="domain" description="Aminopeptidase P N-terminal" evidence="6">
    <location>
        <begin position="12"/>
        <end position="147"/>
    </location>
</feature>
<dbReference type="Proteomes" id="UP000002258">
    <property type="component" value="Chromosome 6"/>
</dbReference>
<evidence type="ECO:0000256" key="5">
    <source>
        <dbReference type="ARBA" id="ARBA00023211"/>
    </source>
</evidence>
<dbReference type="GO" id="GO:0070006">
    <property type="term" value="F:metalloaminopeptidase activity"/>
    <property type="evidence" value="ECO:0007669"/>
    <property type="project" value="InterPro"/>
</dbReference>
<name>A3LWP2_PICST</name>
<evidence type="ECO:0000256" key="3">
    <source>
        <dbReference type="ARBA" id="ARBA00022723"/>
    </source>
</evidence>